<name>A0A0C2MN42_THEKT</name>
<proteinExistence type="predicted"/>
<sequence length="112" mass="13640">MILFCVSFALHVDEDDRDECRGNEDSREYVQEWWNDLMLPELVNFNYCMITNRVIHNGFKNLDLYLKINTRPGEYERMIVSARCHFFKLLNEYYEARETRISKLLTVNRSYR</sequence>
<evidence type="ECO:0000313" key="2">
    <source>
        <dbReference type="Proteomes" id="UP000031668"/>
    </source>
</evidence>
<evidence type="ECO:0000313" key="1">
    <source>
        <dbReference type="EMBL" id="KII68611.1"/>
    </source>
</evidence>
<protein>
    <submittedName>
        <fullName evidence="1">Uncharacterized protein</fullName>
    </submittedName>
</protein>
<dbReference type="EMBL" id="JWZT01002770">
    <property type="protein sequence ID" value="KII68611.1"/>
    <property type="molecule type" value="Genomic_DNA"/>
</dbReference>
<accession>A0A0C2MN42</accession>
<dbReference type="AlphaFoldDB" id="A0A0C2MN42"/>
<reference evidence="1 2" key="1">
    <citation type="journal article" date="2014" name="Genome Biol. Evol.">
        <title>The genome of the myxosporean Thelohanellus kitauei shows adaptations to nutrient acquisition within its fish host.</title>
        <authorList>
            <person name="Yang Y."/>
            <person name="Xiong J."/>
            <person name="Zhou Z."/>
            <person name="Huo F."/>
            <person name="Miao W."/>
            <person name="Ran C."/>
            <person name="Liu Y."/>
            <person name="Zhang J."/>
            <person name="Feng J."/>
            <person name="Wang M."/>
            <person name="Wang M."/>
            <person name="Wang L."/>
            <person name="Yao B."/>
        </authorList>
    </citation>
    <scope>NUCLEOTIDE SEQUENCE [LARGE SCALE GENOMIC DNA]</scope>
    <source>
        <strain evidence="1">Wuqing</strain>
    </source>
</reference>
<organism evidence="1 2">
    <name type="scientific">Thelohanellus kitauei</name>
    <name type="common">Myxosporean</name>
    <dbReference type="NCBI Taxonomy" id="669202"/>
    <lineage>
        <taxon>Eukaryota</taxon>
        <taxon>Metazoa</taxon>
        <taxon>Cnidaria</taxon>
        <taxon>Myxozoa</taxon>
        <taxon>Myxosporea</taxon>
        <taxon>Bivalvulida</taxon>
        <taxon>Platysporina</taxon>
        <taxon>Myxobolidae</taxon>
        <taxon>Thelohanellus</taxon>
    </lineage>
</organism>
<comment type="caution">
    <text evidence="1">The sequence shown here is derived from an EMBL/GenBank/DDBJ whole genome shotgun (WGS) entry which is preliminary data.</text>
</comment>
<dbReference type="Proteomes" id="UP000031668">
    <property type="component" value="Unassembled WGS sequence"/>
</dbReference>
<keyword evidence="2" id="KW-1185">Reference proteome</keyword>
<gene>
    <name evidence="1" type="ORF">RF11_08277</name>
</gene>